<keyword evidence="3" id="KW-1185">Reference proteome</keyword>
<evidence type="ECO:0000313" key="2">
    <source>
        <dbReference type="EMBL" id="KAL2497683.1"/>
    </source>
</evidence>
<comment type="caution">
    <text evidence="2">The sequence shown here is derived from an EMBL/GenBank/DDBJ whole genome shotgun (WGS) entry which is preliminary data.</text>
</comment>
<feature type="compositionally biased region" description="Low complexity" evidence="1">
    <location>
        <begin position="74"/>
        <end position="87"/>
    </location>
</feature>
<organism evidence="2 3">
    <name type="scientific">Abeliophyllum distichum</name>
    <dbReference type="NCBI Taxonomy" id="126358"/>
    <lineage>
        <taxon>Eukaryota</taxon>
        <taxon>Viridiplantae</taxon>
        <taxon>Streptophyta</taxon>
        <taxon>Embryophyta</taxon>
        <taxon>Tracheophyta</taxon>
        <taxon>Spermatophyta</taxon>
        <taxon>Magnoliopsida</taxon>
        <taxon>eudicotyledons</taxon>
        <taxon>Gunneridae</taxon>
        <taxon>Pentapetalae</taxon>
        <taxon>asterids</taxon>
        <taxon>lamiids</taxon>
        <taxon>Lamiales</taxon>
        <taxon>Oleaceae</taxon>
        <taxon>Forsythieae</taxon>
        <taxon>Abeliophyllum</taxon>
    </lineage>
</organism>
<proteinExistence type="predicted"/>
<dbReference type="AlphaFoldDB" id="A0ABD1SBE3"/>
<accession>A0ABD1SBE3</accession>
<name>A0ABD1SBE3_9LAMI</name>
<dbReference type="EMBL" id="JBFOLK010000007">
    <property type="protein sequence ID" value="KAL2497683.1"/>
    <property type="molecule type" value="Genomic_DNA"/>
</dbReference>
<evidence type="ECO:0000256" key="1">
    <source>
        <dbReference type="SAM" id="MobiDB-lite"/>
    </source>
</evidence>
<evidence type="ECO:0000313" key="3">
    <source>
        <dbReference type="Proteomes" id="UP001604336"/>
    </source>
</evidence>
<dbReference type="Proteomes" id="UP001604336">
    <property type="component" value="Unassembled WGS sequence"/>
</dbReference>
<gene>
    <name evidence="2" type="ORF">Adt_23233</name>
</gene>
<reference evidence="3" key="1">
    <citation type="submission" date="2024-07" db="EMBL/GenBank/DDBJ databases">
        <title>Two chromosome-level genome assemblies of Korean endemic species Abeliophyllum distichum and Forsythia ovata (Oleaceae).</title>
        <authorList>
            <person name="Jang H."/>
        </authorList>
    </citation>
    <scope>NUCLEOTIDE SEQUENCE [LARGE SCALE GENOMIC DNA]</scope>
</reference>
<feature type="region of interest" description="Disordered" evidence="1">
    <location>
        <begin position="61"/>
        <end position="87"/>
    </location>
</feature>
<sequence length="118" mass="12646">MHEHDAFVYSTRASFRVGFVTTPPTFNADNDLTAAALSPHPRRHATSFPITHQHVHRHLMHALPNTPGSSGASPTGTRLPPQPRPLGLGTLTVPLPLGLGFLHLPLPLDSALSKSLSN</sequence>
<protein>
    <submittedName>
        <fullName evidence="2">Uncharacterized protein</fullName>
    </submittedName>
</protein>